<feature type="active site" evidence="2 3">
    <location>
        <position position="274"/>
    </location>
</feature>
<dbReference type="InterPro" id="IPR029058">
    <property type="entry name" value="AB_hydrolase_fold"/>
</dbReference>
<sequence length="339" mass="37224">MNGSDRVITIDNPPPLAGGGRFDRLEIGFRTWGRLDAGATNAVLVCPALTGDRHVDRWWPGLLGPGRSLDHKTDFIICADVLGGSGGTSGPGSRRGLRPWGERFPAVSVRDMVTVQRLLVDALGTRRLKLVIGGSLGGMQVLEWAVSHPDRVASAVAIAAPARQTAWAAALNHAQRRALATHGDLELARMIAMLSYRHWDNLDGRFGPDNGGERTAQGWLEHHGRALRERFDPVAYRRLMDAMDGHDLGRGRWGWRKALRAVRARTLIVGIASDLLYPPRDQQALADAIPGADLEWLEAEQGHDAFLIEQERLDSIVSGFRQEAPHPHVSRQSFLEARA</sequence>
<dbReference type="PIRSF" id="PIRSF000443">
    <property type="entry name" value="Homoser_Ac_trans"/>
    <property type="match status" value="1"/>
</dbReference>
<comment type="caution">
    <text evidence="2">Lacks conserved residue(s) required for the propagation of feature annotation.</text>
</comment>
<feature type="binding site" evidence="2">
    <location>
        <position position="189"/>
    </location>
    <ligand>
        <name>substrate</name>
    </ligand>
</feature>
<feature type="active site" evidence="2 3">
    <location>
        <position position="303"/>
    </location>
</feature>
<keyword evidence="1 2" id="KW-0808">Transferase</keyword>
<feature type="active site" description="Nucleophile" evidence="2 3">
    <location>
        <position position="135"/>
    </location>
</feature>
<evidence type="ECO:0000313" key="5">
    <source>
        <dbReference type="EMBL" id="RFF30591.1"/>
    </source>
</evidence>
<dbReference type="UniPathway" id="UPA00051">
    <property type="reaction ID" value="UER00074"/>
</dbReference>
<dbReference type="PANTHER" id="PTHR32268">
    <property type="entry name" value="HOMOSERINE O-ACETYLTRANSFERASE"/>
    <property type="match status" value="1"/>
</dbReference>
<dbReference type="EMBL" id="QUZK01000034">
    <property type="protein sequence ID" value="RFF30591.1"/>
    <property type="molecule type" value="Genomic_DNA"/>
</dbReference>
<evidence type="ECO:0000256" key="2">
    <source>
        <dbReference type="HAMAP-Rule" id="MF_00296"/>
    </source>
</evidence>
<dbReference type="AlphaFoldDB" id="A0A3E1K8Z9"/>
<evidence type="ECO:0000256" key="1">
    <source>
        <dbReference type="ARBA" id="ARBA00022679"/>
    </source>
</evidence>
<dbReference type="GO" id="GO:0009092">
    <property type="term" value="P:homoserine metabolic process"/>
    <property type="evidence" value="ECO:0007669"/>
    <property type="project" value="TreeGrafter"/>
</dbReference>
<feature type="binding site" evidence="2">
    <location>
        <position position="304"/>
    </location>
    <ligand>
        <name>substrate</name>
    </ligand>
</feature>
<dbReference type="GO" id="GO:0009086">
    <property type="term" value="P:methionine biosynthetic process"/>
    <property type="evidence" value="ECO:0007669"/>
    <property type="project" value="UniProtKB-UniRule"/>
</dbReference>
<comment type="similarity">
    <text evidence="2">Belongs to the AB hydrolase superfamily. MetX family.</text>
</comment>
<keyword evidence="2" id="KW-0028">Amino-acid biosynthesis</keyword>
<keyword evidence="2" id="KW-0963">Cytoplasm</keyword>
<keyword evidence="2" id="KW-0486">Methionine biosynthesis</keyword>
<feature type="domain" description="AB hydrolase-1" evidence="4">
    <location>
        <begin position="41"/>
        <end position="182"/>
    </location>
</feature>
<dbReference type="InterPro" id="IPR000073">
    <property type="entry name" value="AB_hydrolase_1"/>
</dbReference>
<accession>A0A3E1K8Z9</accession>
<dbReference type="EC" id="2.3.1.31" evidence="2"/>
<comment type="function">
    <text evidence="2">Transfers an acetyl group from acetyl-CoA to L-homoserine, forming acetyl-L-homoserine.</text>
</comment>
<reference evidence="5 6" key="1">
    <citation type="submission" date="2018-08" db="EMBL/GenBank/DDBJ databases">
        <title>Wenzhouxiangella salilacus sp. nov., a novel bacterium isolated from a saline lake in Xinjiang Province, China.</title>
        <authorList>
            <person name="Han S."/>
        </authorList>
    </citation>
    <scope>NUCLEOTIDE SEQUENCE [LARGE SCALE GENOMIC DNA]</scope>
    <source>
        <strain evidence="5 6">XDB06</strain>
    </source>
</reference>
<dbReference type="Gene3D" id="3.40.50.1820">
    <property type="entry name" value="alpha/beta hydrolase"/>
    <property type="match status" value="1"/>
</dbReference>
<dbReference type="GO" id="GO:0005737">
    <property type="term" value="C:cytoplasm"/>
    <property type="evidence" value="ECO:0007669"/>
    <property type="project" value="UniProtKB-SubCell"/>
</dbReference>
<dbReference type="RefSeq" id="WP_116650534.1">
    <property type="nucleotide sequence ID" value="NZ_QUZK01000034.1"/>
</dbReference>
<comment type="subunit">
    <text evidence="2">Homodimer.</text>
</comment>
<comment type="catalytic activity">
    <reaction evidence="2">
        <text>L-homoserine + acetyl-CoA = O-acetyl-L-homoserine + CoA</text>
        <dbReference type="Rhea" id="RHEA:13701"/>
        <dbReference type="ChEBI" id="CHEBI:57287"/>
        <dbReference type="ChEBI" id="CHEBI:57288"/>
        <dbReference type="ChEBI" id="CHEBI:57476"/>
        <dbReference type="ChEBI" id="CHEBI:57716"/>
        <dbReference type="EC" id="2.3.1.31"/>
    </reaction>
</comment>
<dbReference type="Pfam" id="PF00561">
    <property type="entry name" value="Abhydrolase_1"/>
    <property type="match status" value="1"/>
</dbReference>
<comment type="caution">
    <text evidence="5">The sequence shown here is derived from an EMBL/GenBank/DDBJ whole genome shotgun (WGS) entry which is preliminary data.</text>
</comment>
<evidence type="ECO:0000259" key="4">
    <source>
        <dbReference type="Pfam" id="PF00561"/>
    </source>
</evidence>
<dbReference type="HAMAP" id="MF_00296">
    <property type="entry name" value="MetX_acyltransf"/>
    <property type="match status" value="1"/>
</dbReference>
<keyword evidence="6" id="KW-1185">Reference proteome</keyword>
<keyword evidence="2 5" id="KW-0012">Acyltransferase</keyword>
<comment type="subcellular location">
    <subcellularLocation>
        <location evidence="2">Cytoplasm</location>
    </subcellularLocation>
</comment>
<dbReference type="PANTHER" id="PTHR32268:SF11">
    <property type="entry name" value="HOMOSERINE O-ACETYLTRANSFERASE"/>
    <property type="match status" value="1"/>
</dbReference>
<gene>
    <name evidence="5" type="primary">metX</name>
    <name evidence="2" type="synonym">metXA</name>
    <name evidence="5" type="ORF">DZC52_07635</name>
</gene>
<name>A0A3E1K8Z9_9GAMM</name>
<evidence type="ECO:0000313" key="6">
    <source>
        <dbReference type="Proteomes" id="UP000260351"/>
    </source>
</evidence>
<dbReference type="GO" id="GO:0004414">
    <property type="term" value="F:homoserine O-acetyltransferase activity"/>
    <property type="evidence" value="ECO:0007669"/>
    <property type="project" value="UniProtKB-UniRule"/>
</dbReference>
<protein>
    <recommendedName>
        <fullName evidence="2">Homoserine O-acetyltransferase</fullName>
        <shortName evidence="2">HAT</shortName>
        <ecNumber evidence="2">2.3.1.31</ecNumber>
    </recommendedName>
    <alternativeName>
        <fullName evidence="2">Homoserine transacetylase</fullName>
        <shortName evidence="2">HTA</shortName>
    </alternativeName>
</protein>
<evidence type="ECO:0000256" key="3">
    <source>
        <dbReference type="PIRSR" id="PIRSR000443-1"/>
    </source>
</evidence>
<dbReference type="NCBIfam" id="TIGR01392">
    <property type="entry name" value="homoserO_Ac_trn"/>
    <property type="match status" value="1"/>
</dbReference>
<dbReference type="InterPro" id="IPR008220">
    <property type="entry name" value="HAT_MetX-like"/>
</dbReference>
<proteinExistence type="inferred from homology"/>
<dbReference type="OrthoDB" id="9800754at2"/>
<organism evidence="5 6">
    <name type="scientific">Wenzhouxiangella sediminis</name>
    <dbReference type="NCBI Taxonomy" id="1792836"/>
    <lineage>
        <taxon>Bacteria</taxon>
        <taxon>Pseudomonadati</taxon>
        <taxon>Pseudomonadota</taxon>
        <taxon>Gammaproteobacteria</taxon>
        <taxon>Chromatiales</taxon>
        <taxon>Wenzhouxiangellaceae</taxon>
        <taxon>Wenzhouxiangella</taxon>
    </lineage>
</organism>
<dbReference type="SUPFAM" id="SSF53474">
    <property type="entry name" value="alpha/beta-Hydrolases"/>
    <property type="match status" value="1"/>
</dbReference>
<comment type="pathway">
    <text evidence="2">Amino-acid biosynthesis; L-methionine biosynthesis via de novo pathway; O-acetyl-L-homoserine from L-homoserine: step 1/1.</text>
</comment>
<dbReference type="Proteomes" id="UP000260351">
    <property type="component" value="Unassembled WGS sequence"/>
</dbReference>